<accession>A0ABN3W0H5</accession>
<comment type="caution">
    <text evidence="1">The sequence shown here is derived from an EMBL/GenBank/DDBJ whole genome shotgun (WGS) entry which is preliminary data.</text>
</comment>
<dbReference type="Proteomes" id="UP001500831">
    <property type="component" value="Unassembled WGS sequence"/>
</dbReference>
<protein>
    <submittedName>
        <fullName evidence="1">Uncharacterized protein</fullName>
    </submittedName>
</protein>
<dbReference type="EMBL" id="BAAAVI010000032">
    <property type="protein sequence ID" value="GAA2881482.1"/>
    <property type="molecule type" value="Genomic_DNA"/>
</dbReference>
<organism evidence="1 2">
    <name type="scientific">Streptosporangium fragile</name>
    <dbReference type="NCBI Taxonomy" id="46186"/>
    <lineage>
        <taxon>Bacteria</taxon>
        <taxon>Bacillati</taxon>
        <taxon>Actinomycetota</taxon>
        <taxon>Actinomycetes</taxon>
        <taxon>Streptosporangiales</taxon>
        <taxon>Streptosporangiaceae</taxon>
        <taxon>Streptosporangium</taxon>
    </lineage>
</organism>
<keyword evidence="2" id="KW-1185">Reference proteome</keyword>
<evidence type="ECO:0000313" key="1">
    <source>
        <dbReference type="EMBL" id="GAA2881482.1"/>
    </source>
</evidence>
<sequence>MPSGFTGAGQNLVRVSPKWSGEGPVKVRPGFPLIGFSANRRIGEVAKWPFGVALGAGPGVARAHRRLCPAPFGRVGSRSRRLSRPPVAVCSPGATSPARQALDLAGEVAPGSVAARPPSV</sequence>
<name>A0ABN3W0H5_9ACTN</name>
<gene>
    <name evidence="1" type="ORF">GCM10010517_44410</name>
</gene>
<reference evidence="1 2" key="1">
    <citation type="journal article" date="2019" name="Int. J. Syst. Evol. Microbiol.">
        <title>The Global Catalogue of Microorganisms (GCM) 10K type strain sequencing project: providing services to taxonomists for standard genome sequencing and annotation.</title>
        <authorList>
            <consortium name="The Broad Institute Genomics Platform"/>
            <consortium name="The Broad Institute Genome Sequencing Center for Infectious Disease"/>
            <person name="Wu L."/>
            <person name="Ma J."/>
        </authorList>
    </citation>
    <scope>NUCLEOTIDE SEQUENCE [LARGE SCALE GENOMIC DNA]</scope>
    <source>
        <strain evidence="1 2">JCM 6242</strain>
    </source>
</reference>
<proteinExistence type="predicted"/>
<evidence type="ECO:0000313" key="2">
    <source>
        <dbReference type="Proteomes" id="UP001500831"/>
    </source>
</evidence>